<evidence type="ECO:0000259" key="6">
    <source>
        <dbReference type="PROSITE" id="PS51900"/>
    </source>
</evidence>
<feature type="domain" description="Tyr recombinase" evidence="5">
    <location>
        <begin position="170"/>
        <end position="340"/>
    </location>
</feature>
<dbReference type="Gene3D" id="1.10.150.130">
    <property type="match status" value="1"/>
</dbReference>
<proteinExistence type="predicted"/>
<gene>
    <name evidence="7" type="ORF">FJU11_00560</name>
</gene>
<dbReference type="Gene3D" id="1.10.443.10">
    <property type="entry name" value="Intergrase catalytic core"/>
    <property type="match status" value="1"/>
</dbReference>
<evidence type="ECO:0000313" key="8">
    <source>
        <dbReference type="Proteomes" id="UP000320314"/>
    </source>
</evidence>
<reference evidence="7 8" key="1">
    <citation type="submission" date="2019-06" db="EMBL/GenBank/DDBJ databases">
        <authorList>
            <person name="Li M."/>
        </authorList>
    </citation>
    <scope>NUCLEOTIDE SEQUENCE [LARGE SCALE GENOMIC DNA]</scope>
    <source>
        <strain evidence="7 8">BGMRC6574</strain>
    </source>
</reference>
<dbReference type="InterPro" id="IPR011010">
    <property type="entry name" value="DNA_brk_join_enz"/>
</dbReference>
<dbReference type="Proteomes" id="UP000320314">
    <property type="component" value="Unassembled WGS sequence"/>
</dbReference>
<dbReference type="GO" id="GO:0015074">
    <property type="term" value="P:DNA integration"/>
    <property type="evidence" value="ECO:0007669"/>
    <property type="project" value="UniProtKB-KW"/>
</dbReference>
<accession>A0A506UHG8</accession>
<name>A0A506UHG8_9HYPH</name>
<dbReference type="InterPro" id="IPR044068">
    <property type="entry name" value="CB"/>
</dbReference>
<dbReference type="InterPro" id="IPR010998">
    <property type="entry name" value="Integrase_recombinase_N"/>
</dbReference>
<dbReference type="GO" id="GO:0006310">
    <property type="term" value="P:DNA recombination"/>
    <property type="evidence" value="ECO:0007669"/>
    <property type="project" value="UniProtKB-KW"/>
</dbReference>
<dbReference type="PROSITE" id="PS51898">
    <property type="entry name" value="TYR_RECOMBINASE"/>
    <property type="match status" value="1"/>
</dbReference>
<evidence type="ECO:0000256" key="4">
    <source>
        <dbReference type="PROSITE-ProRule" id="PRU01248"/>
    </source>
</evidence>
<dbReference type="PROSITE" id="PS51900">
    <property type="entry name" value="CB"/>
    <property type="match status" value="1"/>
</dbReference>
<dbReference type="GO" id="GO:0003677">
    <property type="term" value="F:DNA binding"/>
    <property type="evidence" value="ECO:0007669"/>
    <property type="project" value="UniProtKB-UniRule"/>
</dbReference>
<dbReference type="InterPro" id="IPR013762">
    <property type="entry name" value="Integrase-like_cat_sf"/>
</dbReference>
<dbReference type="SUPFAM" id="SSF56349">
    <property type="entry name" value="DNA breaking-rejoining enzymes"/>
    <property type="match status" value="1"/>
</dbReference>
<keyword evidence="3" id="KW-0233">DNA recombination</keyword>
<dbReference type="AlphaFoldDB" id="A0A506UHG8"/>
<sequence>MPRQRNRAAVSLPVGVHRVVSRGREYFYYQPGRGTEQAAARVRLPDDPRSPEFWNALRQAQGVIGAVPIDTFGAMLDGYLEFIKGAGNLTVGTIDNYDRSLRTARKAWGDLPARGLRPVHVQAVMDGLSGTPGAANNFLSAMRALSTWGRVRDHIDHSLTEGVKPYAKKNGHKPWTPEQIEAAFAKLEGVIRRGVILYMYTGMRGSDAVRIGWTDIDEGGFSYRAQKTGREVYCPIVPELEREMATWTKRPGPFLLQEGGRSDGQRYTRKLFSRHFAEARDQIPELAGVTLHGLRCTAVIRLRRANLSTGQIGDIVGMSLPMIERYCRFADRKTSGKAALLTLKRTSEEQDCKTAQNSKTEKQ</sequence>
<evidence type="ECO:0000259" key="5">
    <source>
        <dbReference type="PROSITE" id="PS51898"/>
    </source>
</evidence>
<organism evidence="7 8">
    <name type="scientific">Pararhizobium mangrovi</name>
    <dbReference type="NCBI Taxonomy" id="2590452"/>
    <lineage>
        <taxon>Bacteria</taxon>
        <taxon>Pseudomonadati</taxon>
        <taxon>Pseudomonadota</taxon>
        <taxon>Alphaproteobacteria</taxon>
        <taxon>Hyphomicrobiales</taxon>
        <taxon>Rhizobiaceae</taxon>
        <taxon>Rhizobium/Agrobacterium group</taxon>
        <taxon>Pararhizobium</taxon>
    </lineage>
</organism>
<dbReference type="OrthoDB" id="7873969at2"/>
<dbReference type="InterPro" id="IPR002104">
    <property type="entry name" value="Integrase_catalytic"/>
</dbReference>
<feature type="domain" description="Core-binding (CB)" evidence="6">
    <location>
        <begin position="70"/>
        <end position="150"/>
    </location>
</feature>
<evidence type="ECO:0000256" key="1">
    <source>
        <dbReference type="ARBA" id="ARBA00022908"/>
    </source>
</evidence>
<dbReference type="EMBL" id="VHLH01000001">
    <property type="protein sequence ID" value="TPW32752.1"/>
    <property type="molecule type" value="Genomic_DNA"/>
</dbReference>
<keyword evidence="8" id="KW-1185">Reference proteome</keyword>
<keyword evidence="1" id="KW-0229">DNA integration</keyword>
<evidence type="ECO:0000256" key="2">
    <source>
        <dbReference type="ARBA" id="ARBA00023125"/>
    </source>
</evidence>
<protein>
    <submittedName>
        <fullName evidence="7">Integrase</fullName>
    </submittedName>
</protein>
<comment type="caution">
    <text evidence="7">The sequence shown here is derived from an EMBL/GenBank/DDBJ whole genome shotgun (WGS) entry which is preliminary data.</text>
</comment>
<evidence type="ECO:0000256" key="3">
    <source>
        <dbReference type="ARBA" id="ARBA00023172"/>
    </source>
</evidence>
<keyword evidence="2 4" id="KW-0238">DNA-binding</keyword>
<evidence type="ECO:0000313" key="7">
    <source>
        <dbReference type="EMBL" id="TPW32752.1"/>
    </source>
</evidence>